<dbReference type="Proteomes" id="UP000550895">
    <property type="component" value="Unassembled WGS sequence"/>
</dbReference>
<keyword evidence="1" id="KW-0472">Membrane</keyword>
<name>A0A7W8MF15_9HYPH</name>
<comment type="caution">
    <text evidence="2">The sequence shown here is derived from an EMBL/GenBank/DDBJ whole genome shotgun (WGS) entry which is preliminary data.</text>
</comment>
<sequence>MTILSPMHRRVRVGLDFPILSVAATILGGVVFGRGAGGVWGPFFGVLSFAFLFVVMTSFGISDAGKLIAQGFFILLAAIFYCLKARTN</sequence>
<keyword evidence="1" id="KW-1133">Transmembrane helix</keyword>
<dbReference type="AlphaFoldDB" id="A0A7W8MF15"/>
<evidence type="ECO:0000313" key="3">
    <source>
        <dbReference type="Proteomes" id="UP000550895"/>
    </source>
</evidence>
<evidence type="ECO:0000256" key="1">
    <source>
        <dbReference type="SAM" id="Phobius"/>
    </source>
</evidence>
<reference evidence="2 3" key="1">
    <citation type="submission" date="2020-08" db="EMBL/GenBank/DDBJ databases">
        <title>Genomic Encyclopedia of Type Strains, Phase IV (KMG-IV): sequencing the most valuable type-strain genomes for metagenomic binning, comparative biology and taxonomic classification.</title>
        <authorList>
            <person name="Goeker M."/>
        </authorList>
    </citation>
    <scope>NUCLEOTIDE SEQUENCE [LARGE SCALE GENOMIC DNA]</scope>
    <source>
        <strain evidence="2 3">DSM 26376</strain>
    </source>
</reference>
<protein>
    <submittedName>
        <fullName evidence="2">Ribose/xylose/arabinose/galactoside ABC-type transport system permease subunit</fullName>
    </submittedName>
</protein>
<accession>A0A7W8MF15</accession>
<keyword evidence="1" id="KW-0812">Transmembrane</keyword>
<proteinExistence type="predicted"/>
<feature type="transmembrane region" description="Helical" evidence="1">
    <location>
        <begin position="67"/>
        <end position="83"/>
    </location>
</feature>
<dbReference type="EMBL" id="JACHGA010000019">
    <property type="protein sequence ID" value="MBB5278442.1"/>
    <property type="molecule type" value="Genomic_DNA"/>
</dbReference>
<organism evidence="2 3">
    <name type="scientific">Rhizobium rosettiformans</name>
    <dbReference type="NCBI Taxonomy" id="1368430"/>
    <lineage>
        <taxon>Bacteria</taxon>
        <taxon>Pseudomonadati</taxon>
        <taxon>Pseudomonadota</taxon>
        <taxon>Alphaproteobacteria</taxon>
        <taxon>Hyphomicrobiales</taxon>
        <taxon>Rhizobiaceae</taxon>
        <taxon>Rhizobium/Agrobacterium group</taxon>
        <taxon>Rhizobium</taxon>
    </lineage>
</organism>
<feature type="transmembrane region" description="Helical" evidence="1">
    <location>
        <begin position="12"/>
        <end position="32"/>
    </location>
</feature>
<evidence type="ECO:0000313" key="2">
    <source>
        <dbReference type="EMBL" id="MBB5278442.1"/>
    </source>
</evidence>
<feature type="transmembrane region" description="Helical" evidence="1">
    <location>
        <begin position="39"/>
        <end position="61"/>
    </location>
</feature>
<gene>
    <name evidence="2" type="ORF">HNR26_004541</name>
</gene>
<keyword evidence="3" id="KW-1185">Reference proteome</keyword>